<accession>A0AAD9T1X2</accession>
<name>A0AAD9T1X2_9HELO</name>
<dbReference type="SUPFAM" id="SSF140718">
    <property type="entry name" value="Mediator hinge subcomplex-like"/>
    <property type="match status" value="1"/>
</dbReference>
<dbReference type="Gene3D" id="6.10.140.1520">
    <property type="match status" value="1"/>
</dbReference>
<dbReference type="GO" id="GO:0070847">
    <property type="term" value="C:core mediator complex"/>
    <property type="evidence" value="ECO:0007669"/>
    <property type="project" value="TreeGrafter"/>
</dbReference>
<evidence type="ECO:0000256" key="7">
    <source>
        <dbReference type="ARBA" id="ARBA00023163"/>
    </source>
</evidence>
<feature type="region of interest" description="Disordered" evidence="11">
    <location>
        <begin position="222"/>
        <end position="247"/>
    </location>
</feature>
<proteinExistence type="inferred from homology"/>
<evidence type="ECO:0000256" key="11">
    <source>
        <dbReference type="SAM" id="MobiDB-lite"/>
    </source>
</evidence>
<evidence type="ECO:0000256" key="4">
    <source>
        <dbReference type="ARBA" id="ARBA00020631"/>
    </source>
</evidence>
<sequence length="247" mass="28090">MDEPQQPSSLATAFPHPPPFWKSFTPENLSRISSLRAAEAASFSTDHDAPQTLPQRLLGLPSELRYLQPPEPPADGHYRCFGDPFWLDAPLPTLQDLSISQLYTPPSTPTSHGAHTSRAFTLKKIAKSLLLNFLELVGIMAINPELYAEKVEDIKTLFVNFHHLLNEYRPHQARESVILMMQDQLERSRKETRGIREMKERVERVLEGLAALNGGLGEHEDTMRVEESVDEDRDTWEELERQFGVPP</sequence>
<evidence type="ECO:0000256" key="6">
    <source>
        <dbReference type="ARBA" id="ARBA00023159"/>
    </source>
</evidence>
<keyword evidence="6 10" id="KW-0010">Activator</keyword>
<dbReference type="EMBL" id="JAUBYV010000004">
    <property type="protein sequence ID" value="KAK2627069.1"/>
    <property type="molecule type" value="Genomic_DNA"/>
</dbReference>
<dbReference type="GO" id="GO:0003712">
    <property type="term" value="F:transcription coregulator activity"/>
    <property type="evidence" value="ECO:0007669"/>
    <property type="project" value="InterPro"/>
</dbReference>
<comment type="caution">
    <text evidence="12">The sequence shown here is derived from an EMBL/GenBank/DDBJ whole genome shotgun (WGS) entry which is preliminary data.</text>
</comment>
<evidence type="ECO:0000256" key="2">
    <source>
        <dbReference type="ARBA" id="ARBA00009994"/>
    </source>
</evidence>
<dbReference type="PANTHER" id="PTHR21428:SF11">
    <property type="entry name" value="MEDIATOR OF RNA POLYMERASE II TRANSCRIPTION SUBUNIT 7"/>
    <property type="match status" value="1"/>
</dbReference>
<keyword evidence="7 10" id="KW-0804">Transcription</keyword>
<evidence type="ECO:0000256" key="9">
    <source>
        <dbReference type="ARBA" id="ARBA00025687"/>
    </source>
</evidence>
<evidence type="ECO:0000256" key="1">
    <source>
        <dbReference type="ARBA" id="ARBA00004123"/>
    </source>
</evidence>
<organism evidence="12 13">
    <name type="scientific">Diplocarpon rosae</name>
    <dbReference type="NCBI Taxonomy" id="946125"/>
    <lineage>
        <taxon>Eukaryota</taxon>
        <taxon>Fungi</taxon>
        <taxon>Dikarya</taxon>
        <taxon>Ascomycota</taxon>
        <taxon>Pezizomycotina</taxon>
        <taxon>Leotiomycetes</taxon>
        <taxon>Helotiales</taxon>
        <taxon>Drepanopezizaceae</taxon>
        <taxon>Diplocarpon</taxon>
    </lineage>
</organism>
<keyword evidence="8 10" id="KW-0539">Nucleus</keyword>
<reference evidence="12" key="1">
    <citation type="submission" date="2023-06" db="EMBL/GenBank/DDBJ databases">
        <title>Draft genome of Marssonina rosae.</title>
        <authorList>
            <person name="Cheng Q."/>
        </authorList>
    </citation>
    <scope>NUCLEOTIDE SEQUENCE</scope>
    <source>
        <strain evidence="12">R4</strain>
    </source>
</reference>
<dbReference type="GO" id="GO:0016592">
    <property type="term" value="C:mediator complex"/>
    <property type="evidence" value="ECO:0007669"/>
    <property type="project" value="InterPro"/>
</dbReference>
<dbReference type="Proteomes" id="UP001285354">
    <property type="component" value="Unassembled WGS sequence"/>
</dbReference>
<keyword evidence="13" id="KW-1185">Reference proteome</keyword>
<dbReference type="Pfam" id="PF05983">
    <property type="entry name" value="Med7"/>
    <property type="match status" value="1"/>
</dbReference>
<evidence type="ECO:0000256" key="8">
    <source>
        <dbReference type="ARBA" id="ARBA00023242"/>
    </source>
</evidence>
<evidence type="ECO:0000313" key="13">
    <source>
        <dbReference type="Proteomes" id="UP001285354"/>
    </source>
</evidence>
<keyword evidence="5 10" id="KW-0805">Transcription regulation</keyword>
<protein>
    <recommendedName>
        <fullName evidence="4 10">Mediator of RNA polymerase II transcription subunit 7</fullName>
    </recommendedName>
</protein>
<dbReference type="InterPro" id="IPR037212">
    <property type="entry name" value="Med7/Med21-like"/>
</dbReference>
<evidence type="ECO:0000256" key="5">
    <source>
        <dbReference type="ARBA" id="ARBA00023015"/>
    </source>
</evidence>
<dbReference type="PANTHER" id="PTHR21428">
    <property type="entry name" value="MEDIATOR OF RNA POLYMERASE II TRANSCRIPTION SUBUNIT 7"/>
    <property type="match status" value="1"/>
</dbReference>
<dbReference type="InterPro" id="IPR044888">
    <property type="entry name" value="Mediatior_Med7_sf"/>
</dbReference>
<dbReference type="Gene3D" id="6.10.140.200">
    <property type="match status" value="1"/>
</dbReference>
<evidence type="ECO:0000256" key="3">
    <source>
        <dbReference type="ARBA" id="ARBA00011837"/>
    </source>
</evidence>
<dbReference type="AlphaFoldDB" id="A0AAD9T1X2"/>
<comment type="function">
    <text evidence="9">Component of the Mediator complex, a coactivator involved in the regulated transcription of nearly all RNA polymerase II-dependent genes. Mediator functions as a bridge to convey information from gene-specific regulatory proteins to the basal RNA polymerase II transcription machinery. Mediator is recruited to promoters by direct interactions with regulatory proteins and serves as a scaffold for the assembly of a functional preinitiation complex with RNA polymerase II and the general transcription factors.</text>
</comment>
<evidence type="ECO:0000256" key="10">
    <source>
        <dbReference type="RuleBase" id="RU364060"/>
    </source>
</evidence>
<dbReference type="InterPro" id="IPR009244">
    <property type="entry name" value="Mediatior_Med7"/>
</dbReference>
<gene>
    <name evidence="12" type="ORF">QTJ16_003035</name>
</gene>
<comment type="subunit">
    <text evidence="3 10">Component of the Mediator complex.</text>
</comment>
<evidence type="ECO:0000313" key="12">
    <source>
        <dbReference type="EMBL" id="KAK2627069.1"/>
    </source>
</evidence>
<dbReference type="GO" id="GO:0006357">
    <property type="term" value="P:regulation of transcription by RNA polymerase II"/>
    <property type="evidence" value="ECO:0007669"/>
    <property type="project" value="InterPro"/>
</dbReference>
<comment type="subcellular location">
    <subcellularLocation>
        <location evidence="1 10">Nucleus</location>
    </subcellularLocation>
</comment>
<comment type="similarity">
    <text evidence="2 10">Belongs to the Mediator complex subunit 7 family.</text>
</comment>